<evidence type="ECO:0000313" key="2">
    <source>
        <dbReference type="Proteomes" id="UP001295462"/>
    </source>
</evidence>
<comment type="caution">
    <text evidence="1">The sequence shown here is derived from an EMBL/GenBank/DDBJ whole genome shotgun (WGS) entry which is preliminary data.</text>
</comment>
<sequence>MVTQGGLYETDTIVASSSTLVCQPSASEHRLGIACKRCDWSCPE</sequence>
<name>A0AAU9QPI6_9VIBR</name>
<protein>
    <submittedName>
        <fullName evidence="1">Uncharacterized protein</fullName>
    </submittedName>
</protein>
<evidence type="ECO:0000313" key="1">
    <source>
        <dbReference type="EMBL" id="CAH1594647.1"/>
    </source>
</evidence>
<reference evidence="1" key="1">
    <citation type="submission" date="2022-01" db="EMBL/GenBank/DDBJ databases">
        <authorList>
            <person name="Lagorce A."/>
        </authorList>
    </citation>
    <scope>NUCLEOTIDE SEQUENCE</scope>
    <source>
        <strain evidence="1">Th15_F1_A12</strain>
    </source>
</reference>
<gene>
    <name evidence="1" type="ORF">THF1A12_290036</name>
</gene>
<dbReference type="AlphaFoldDB" id="A0AAU9QPI6"/>
<organism evidence="1 2">
    <name type="scientific">Vibrio jasicida</name>
    <dbReference type="NCBI Taxonomy" id="766224"/>
    <lineage>
        <taxon>Bacteria</taxon>
        <taxon>Pseudomonadati</taxon>
        <taxon>Pseudomonadota</taxon>
        <taxon>Gammaproteobacteria</taxon>
        <taxon>Vibrionales</taxon>
        <taxon>Vibrionaceae</taxon>
        <taxon>Vibrio</taxon>
    </lineage>
</organism>
<accession>A0AAU9QPI6</accession>
<proteinExistence type="predicted"/>
<dbReference type="Proteomes" id="UP001295462">
    <property type="component" value="Unassembled WGS sequence"/>
</dbReference>
<dbReference type="EMBL" id="CAKMUD010000082">
    <property type="protein sequence ID" value="CAH1594647.1"/>
    <property type="molecule type" value="Genomic_DNA"/>
</dbReference>